<dbReference type="PANTHER" id="PTHR48055">
    <property type="entry name" value="LEUCINE-RICH REPEAT RECEPTOR PROTEIN KINASE EMS1"/>
    <property type="match status" value="1"/>
</dbReference>
<comment type="caution">
    <text evidence="2">The sequence shown here is derived from an EMBL/GenBank/DDBJ whole genome shotgun (WGS) entry which is preliminary data.</text>
</comment>
<gene>
    <name evidence="2" type="ORF">DVH24_024315</name>
</gene>
<evidence type="ECO:0000313" key="2">
    <source>
        <dbReference type="EMBL" id="RXH94631.1"/>
    </source>
</evidence>
<dbReference type="PANTHER" id="PTHR48055:SF55">
    <property type="entry name" value="PROTEIN KINASE DOMAIN-CONTAINING PROTEIN"/>
    <property type="match status" value="1"/>
</dbReference>
<accession>A0A498JMT2</accession>
<evidence type="ECO:0000313" key="3">
    <source>
        <dbReference type="Proteomes" id="UP000290289"/>
    </source>
</evidence>
<dbReference type="Proteomes" id="UP000290289">
    <property type="component" value="Chromosome 7"/>
</dbReference>
<name>A0A498JMT2_MALDO</name>
<feature type="region of interest" description="Disordered" evidence="1">
    <location>
        <begin position="248"/>
        <end position="287"/>
    </location>
</feature>
<dbReference type="GO" id="GO:0016020">
    <property type="term" value="C:membrane"/>
    <property type="evidence" value="ECO:0007669"/>
    <property type="project" value="TreeGrafter"/>
</dbReference>
<proteinExistence type="predicted"/>
<dbReference type="AlphaFoldDB" id="A0A498JMT2"/>
<dbReference type="InterPro" id="IPR051564">
    <property type="entry name" value="LRR_receptor-like_kinase"/>
</dbReference>
<dbReference type="EMBL" id="RDQH01000333">
    <property type="protein sequence ID" value="RXH94631.1"/>
    <property type="molecule type" value="Genomic_DNA"/>
</dbReference>
<keyword evidence="3" id="KW-1185">Reference proteome</keyword>
<sequence>MGNTRLYGEKQENLSQLEDLGVSLLKLSYGDLNKTILNQHRKLPTACSSIDFHGNEFKALVNWFKVKGSLEEWLNRSIQRVNMSTNLQKHSDLIQRVNIAIDLGYGILLFEMLTGKWLTDDMFKDGMNLHNFIMMALPKCVEEVCRPLLLQREESNTSTKATYNAGYRAPDDEGQRVEACLICVARIVVAYSAVMPRERMDMNNGVAELYRRRREGLRRRVSGESVVYGGAVEDWGIRGGDPERLGVDKGVESLGGGSGVVANRRRRTGELSRWSGPSRLRAEGTRP</sequence>
<dbReference type="Gene3D" id="1.10.510.10">
    <property type="entry name" value="Transferase(Phosphotransferase) domain 1"/>
    <property type="match status" value="1"/>
</dbReference>
<evidence type="ECO:0008006" key="4">
    <source>
        <dbReference type="Google" id="ProtNLM"/>
    </source>
</evidence>
<protein>
    <recommendedName>
        <fullName evidence="4">Serine-threonine/tyrosine-protein kinase catalytic domain-containing protein</fullName>
    </recommendedName>
</protein>
<organism evidence="2 3">
    <name type="scientific">Malus domestica</name>
    <name type="common">Apple</name>
    <name type="synonym">Pyrus malus</name>
    <dbReference type="NCBI Taxonomy" id="3750"/>
    <lineage>
        <taxon>Eukaryota</taxon>
        <taxon>Viridiplantae</taxon>
        <taxon>Streptophyta</taxon>
        <taxon>Embryophyta</taxon>
        <taxon>Tracheophyta</taxon>
        <taxon>Spermatophyta</taxon>
        <taxon>Magnoliopsida</taxon>
        <taxon>eudicotyledons</taxon>
        <taxon>Gunneridae</taxon>
        <taxon>Pentapetalae</taxon>
        <taxon>rosids</taxon>
        <taxon>fabids</taxon>
        <taxon>Rosales</taxon>
        <taxon>Rosaceae</taxon>
        <taxon>Amygdaloideae</taxon>
        <taxon>Maleae</taxon>
        <taxon>Malus</taxon>
    </lineage>
</organism>
<evidence type="ECO:0000256" key="1">
    <source>
        <dbReference type="SAM" id="MobiDB-lite"/>
    </source>
</evidence>
<reference evidence="2 3" key="1">
    <citation type="submission" date="2018-10" db="EMBL/GenBank/DDBJ databases">
        <title>A high-quality apple genome assembly.</title>
        <authorList>
            <person name="Hu J."/>
        </authorList>
    </citation>
    <scope>NUCLEOTIDE SEQUENCE [LARGE SCALE GENOMIC DNA]</scope>
    <source>
        <strain evidence="3">cv. HFTH1</strain>
        <tissue evidence="2">Young leaf</tissue>
    </source>
</reference>